<dbReference type="InterPro" id="IPR006016">
    <property type="entry name" value="UspA"/>
</dbReference>
<dbReference type="EMBL" id="BAABFO010000012">
    <property type="protein sequence ID" value="GAA4334396.1"/>
    <property type="molecule type" value="Genomic_DNA"/>
</dbReference>
<dbReference type="PRINTS" id="PR01438">
    <property type="entry name" value="UNVRSLSTRESS"/>
</dbReference>
<comment type="similarity">
    <text evidence="1">Belongs to the universal stress protein A family.</text>
</comment>
<reference evidence="4" key="1">
    <citation type="journal article" date="2019" name="Int. J. Syst. Evol. Microbiol.">
        <title>The Global Catalogue of Microorganisms (GCM) 10K type strain sequencing project: providing services to taxonomists for standard genome sequencing and annotation.</title>
        <authorList>
            <consortium name="The Broad Institute Genomics Platform"/>
            <consortium name="The Broad Institute Genome Sequencing Center for Infectious Disease"/>
            <person name="Wu L."/>
            <person name="Ma J."/>
        </authorList>
    </citation>
    <scope>NUCLEOTIDE SEQUENCE [LARGE SCALE GENOMIC DNA]</scope>
    <source>
        <strain evidence="4">JCM 17666</strain>
    </source>
</reference>
<dbReference type="InterPro" id="IPR006015">
    <property type="entry name" value="Universal_stress_UspA"/>
</dbReference>
<sequence length="278" mass="30369">MLGRIVVHIDYDSSCQRRVRAAARLAVEHGAELVGVYASFLQPQQAYEGIFVTAEIRSMLERRLVEECGRAQRLFFETAQEEGASWQWRTAEDLPERVLATQARYGDVLVMQQPSSDEPGPVRMPGIVASVILSAGRPVLVLPYAGEPATIGRRALVCWDGGREAARALADALPLLQRAEEVVLLTIDPRDDRATDPESETDDLATYCRSHGLPQPQRAIREDTGVSVGDAILNAASDYGSDLIVMGAYGHSQLRESILGGASRTLIESMTVPVLFSH</sequence>
<gene>
    <name evidence="3" type="ORF">GCM10023144_26590</name>
</gene>
<dbReference type="Proteomes" id="UP001501671">
    <property type="component" value="Unassembled WGS sequence"/>
</dbReference>
<dbReference type="RefSeq" id="WP_345250220.1">
    <property type="nucleotide sequence ID" value="NZ_BAABFO010000012.1"/>
</dbReference>
<dbReference type="SUPFAM" id="SSF52402">
    <property type="entry name" value="Adenine nucleotide alpha hydrolases-like"/>
    <property type="match status" value="2"/>
</dbReference>
<keyword evidence="4" id="KW-1185">Reference proteome</keyword>
<comment type="caution">
    <text evidence="3">The sequence shown here is derived from an EMBL/GenBank/DDBJ whole genome shotgun (WGS) entry which is preliminary data.</text>
</comment>
<evidence type="ECO:0000259" key="2">
    <source>
        <dbReference type="Pfam" id="PF00582"/>
    </source>
</evidence>
<evidence type="ECO:0000313" key="4">
    <source>
        <dbReference type="Proteomes" id="UP001501671"/>
    </source>
</evidence>
<organism evidence="3 4">
    <name type="scientific">Pigmentiphaga soli</name>
    <dbReference type="NCBI Taxonomy" id="1007095"/>
    <lineage>
        <taxon>Bacteria</taxon>
        <taxon>Pseudomonadati</taxon>
        <taxon>Pseudomonadota</taxon>
        <taxon>Betaproteobacteria</taxon>
        <taxon>Burkholderiales</taxon>
        <taxon>Alcaligenaceae</taxon>
        <taxon>Pigmentiphaga</taxon>
    </lineage>
</organism>
<evidence type="ECO:0000256" key="1">
    <source>
        <dbReference type="ARBA" id="ARBA00008791"/>
    </source>
</evidence>
<dbReference type="Gene3D" id="3.40.50.12370">
    <property type="match status" value="1"/>
</dbReference>
<protein>
    <submittedName>
        <fullName evidence="3">Universal stress protein</fullName>
    </submittedName>
</protein>
<dbReference type="Pfam" id="PF00582">
    <property type="entry name" value="Usp"/>
    <property type="match status" value="1"/>
</dbReference>
<feature type="domain" description="UspA" evidence="2">
    <location>
        <begin position="153"/>
        <end position="275"/>
    </location>
</feature>
<dbReference type="PANTHER" id="PTHR46268:SF15">
    <property type="entry name" value="UNIVERSAL STRESS PROTEIN HP_0031"/>
    <property type="match status" value="1"/>
</dbReference>
<dbReference type="PANTHER" id="PTHR46268">
    <property type="entry name" value="STRESS RESPONSE PROTEIN NHAX"/>
    <property type="match status" value="1"/>
</dbReference>
<dbReference type="CDD" id="cd00293">
    <property type="entry name" value="USP-like"/>
    <property type="match status" value="1"/>
</dbReference>
<accession>A0ABP8H561</accession>
<evidence type="ECO:0000313" key="3">
    <source>
        <dbReference type="EMBL" id="GAA4334396.1"/>
    </source>
</evidence>
<proteinExistence type="inferred from homology"/>
<name>A0ABP8H561_9BURK</name>